<accession>A0A9W4JJ15</accession>
<dbReference type="AlphaFoldDB" id="A0A9W4JJ15"/>
<dbReference type="Gene3D" id="2.60.120.620">
    <property type="entry name" value="q2cbj1_9rhob like domain"/>
    <property type="match status" value="1"/>
</dbReference>
<name>A0A9W4JJ15_9EURO</name>
<sequence>MSDHNSSQKENEGDVRESKLDACIDKFLVQLSKVQIIDSEFTNIESFEGQEKEHLLDRLTEELSNDLNTLVSKDFAPDVLEDESIEKKLVDRLPILSEAGHLKAQHSYNTTSRESAFYSQMVDPIFTQFCHEIDGKKSLRPRKLKTENPEHWAIETAFDQLRSIIAKSASFVCGGLISVQNDGPANDHGLASPIKVYWCKGEDNPTRQLTLPLCHNINSKDASDNLRHLVNDCEPATFGKGQEDVLDPQYRKAGKLDPQQFTSSFHLSDFQILENVEQVLLPDLFLGQNRRLKAELYKLNVYSGPFGLFRKHVDTPRSADQIGSLVVCLPSPFKGGNLIVRHQGKEVDFDWSQHSETTIQWAAFYSDCEHEIKPVTEGERITLTYNLYITKTDVVQQAGRVPEKLILDPKSLSSYQCLKETLMKPDFLRMGGTLGIYCSHAYPHTSEGFKNLLPNALKGADLQVFSIFSHLGMDAEFRPVYNPPDSKSVWEQEEPDSNGYQAFLSSLPIGTSDLDLYWKFLLFSRRVRGLKELYSYAKKRHIDLNRHHSQKDPLIGANIEPLQEYFESEQDCSMTEILQNCRDPEIFPGVIWIGLPGHEEKDFLYIAYGNESSIGVYYSHSALIVDIPPFHVRQELSSARAW</sequence>
<proteinExistence type="predicted"/>
<evidence type="ECO:0000313" key="3">
    <source>
        <dbReference type="Proteomes" id="UP001152646"/>
    </source>
</evidence>
<feature type="domain" description="Fe2OG dioxygenase" evidence="1">
    <location>
        <begin position="293"/>
        <end position="389"/>
    </location>
</feature>
<reference evidence="2" key="1">
    <citation type="submission" date="2021-07" db="EMBL/GenBank/DDBJ databases">
        <authorList>
            <person name="Branca A.L. A."/>
        </authorList>
    </citation>
    <scope>NUCLEOTIDE SEQUENCE</scope>
</reference>
<dbReference type="InterPro" id="IPR044862">
    <property type="entry name" value="Pro_4_hyd_alph_FE2OG_OXY"/>
</dbReference>
<comment type="caution">
    <text evidence="2">The sequence shown here is derived from an EMBL/GenBank/DDBJ whole genome shotgun (WGS) entry which is preliminary data.</text>
</comment>
<gene>
    <name evidence="2" type="ORF">PSALAMII_LOCUS8324</name>
</gene>
<organism evidence="2 3">
    <name type="scientific">Penicillium salamii</name>
    <dbReference type="NCBI Taxonomy" id="1612424"/>
    <lineage>
        <taxon>Eukaryota</taxon>
        <taxon>Fungi</taxon>
        <taxon>Dikarya</taxon>
        <taxon>Ascomycota</taxon>
        <taxon>Pezizomycotina</taxon>
        <taxon>Eurotiomycetes</taxon>
        <taxon>Eurotiomycetidae</taxon>
        <taxon>Eurotiales</taxon>
        <taxon>Aspergillaceae</taxon>
        <taxon>Penicillium</taxon>
    </lineage>
</organism>
<dbReference type="Pfam" id="PF13640">
    <property type="entry name" value="2OG-FeII_Oxy_3"/>
    <property type="match status" value="1"/>
</dbReference>
<dbReference type="Proteomes" id="UP001152646">
    <property type="component" value="Unassembled WGS sequence"/>
</dbReference>
<dbReference type="InterPro" id="IPR005123">
    <property type="entry name" value="Oxoglu/Fe-dep_dioxygenase_dom"/>
</dbReference>
<dbReference type="EMBL" id="CAJVPA010000206">
    <property type="protein sequence ID" value="CAG8402978.1"/>
    <property type="molecule type" value="Genomic_DNA"/>
</dbReference>
<evidence type="ECO:0000313" key="2">
    <source>
        <dbReference type="EMBL" id="CAG8402978.1"/>
    </source>
</evidence>
<dbReference type="PANTHER" id="PTHR33099">
    <property type="entry name" value="FE2OG DIOXYGENASE DOMAIN-CONTAINING PROTEIN"/>
    <property type="match status" value="1"/>
</dbReference>
<dbReference type="OrthoDB" id="27483at2759"/>
<evidence type="ECO:0000259" key="1">
    <source>
        <dbReference type="PROSITE" id="PS51471"/>
    </source>
</evidence>
<dbReference type="PROSITE" id="PS51471">
    <property type="entry name" value="FE2OG_OXY"/>
    <property type="match status" value="1"/>
</dbReference>
<dbReference type="PANTHER" id="PTHR33099:SF14">
    <property type="entry name" value="PROLYL 4-HYDROXYLASE ALPHA SUBUNIT FE(2+) 2OG DIOXYGENASE DOMAIN-CONTAINING PROTEIN"/>
    <property type="match status" value="1"/>
</dbReference>
<protein>
    <recommendedName>
        <fullName evidence="1">Fe2OG dioxygenase domain-containing protein</fullName>
    </recommendedName>
</protein>